<dbReference type="Proteomes" id="UP001337655">
    <property type="component" value="Unassembled WGS sequence"/>
</dbReference>
<feature type="domain" description="Beta-glucuronidase C-terminal" evidence="1">
    <location>
        <begin position="415"/>
        <end position="510"/>
    </location>
</feature>
<dbReference type="AlphaFoldDB" id="A0AAV9NY98"/>
<dbReference type="EMBL" id="JAVRRT010000022">
    <property type="protein sequence ID" value="KAK5163899.1"/>
    <property type="molecule type" value="Genomic_DNA"/>
</dbReference>
<evidence type="ECO:0000259" key="1">
    <source>
        <dbReference type="Pfam" id="PF16862"/>
    </source>
</evidence>
<gene>
    <name evidence="2" type="ORF">LTR77_010293</name>
</gene>
<dbReference type="RefSeq" id="XP_064654263.1">
    <property type="nucleotide sequence ID" value="XM_064807516.1"/>
</dbReference>
<keyword evidence="3" id="KW-1185">Reference proteome</keyword>
<dbReference type="GeneID" id="89931622"/>
<proteinExistence type="predicted"/>
<reference evidence="2 3" key="1">
    <citation type="submission" date="2023-08" db="EMBL/GenBank/DDBJ databases">
        <title>Black Yeasts Isolated from many extreme environments.</title>
        <authorList>
            <person name="Coleine C."/>
            <person name="Stajich J.E."/>
            <person name="Selbmann L."/>
        </authorList>
    </citation>
    <scope>NUCLEOTIDE SEQUENCE [LARGE SCALE GENOMIC DNA]</scope>
    <source>
        <strain evidence="2 3">CCFEE 5935</strain>
    </source>
</reference>
<dbReference type="Gene3D" id="3.20.20.80">
    <property type="entry name" value="Glycosidases"/>
    <property type="match status" value="1"/>
</dbReference>
<evidence type="ECO:0000313" key="2">
    <source>
        <dbReference type="EMBL" id="KAK5163899.1"/>
    </source>
</evidence>
<name>A0AAV9NY98_9PEZI</name>
<comment type="caution">
    <text evidence="2">The sequence shown here is derived from an EMBL/GenBank/DDBJ whole genome shotgun (WGS) entry which is preliminary data.</text>
</comment>
<evidence type="ECO:0000313" key="3">
    <source>
        <dbReference type="Proteomes" id="UP001337655"/>
    </source>
</evidence>
<dbReference type="Pfam" id="PF16862">
    <property type="entry name" value="Glyco_hydro_79C"/>
    <property type="match status" value="1"/>
</dbReference>
<accession>A0AAV9NY98</accession>
<sequence>MKIPSTIIELATRSSATRAILNITDEVPIALLASEPPFAIPVDPGFNAVSLEFQYWPTYGGNATGQPNEYMSQLWANMGERTGKTPPIRIGGTSENQAYVDTSLQLWNASDLTYVYGPFTSATRGNTSIGRDWYALAGNLPAGTDVTFGVNLYEKSEVAKQSEMLAEAFQGSRSLTKDINLQFIQVGNEPNFYFDHAFDFVSHWTSLAHTLLKHIALGGKGEPTLWIGSEVQGVGFQLAGTLQAGILDDEEIASANFVLEEHQYSGAGEIGAVPGGPPPVITELITWPKLVTMLRKVPPPSLPVYKWMIHVQANLLGNESEGIFGLSNTGEAAIWAVDYMLMGASMGVRRVYLHSTPNRMFSSFMPGWGFPNGTQIERPHIMPKYNGLLVVNEMIGRSGVASVAEVETGNAQLAAYGAWEHGKLARMVLINSNVAERNVTRSAMTVTLKGDHAAGRATAKRLSIPYTTATQDITWAGQSFETIDGAPSGDVVEEPIDGLSVTIAATEVVMLSFTD</sequence>
<dbReference type="Gene3D" id="2.60.40.1180">
    <property type="entry name" value="Golgi alpha-mannosidase II"/>
    <property type="match status" value="1"/>
</dbReference>
<organism evidence="2 3">
    <name type="scientific">Saxophila tyrrhenica</name>
    <dbReference type="NCBI Taxonomy" id="1690608"/>
    <lineage>
        <taxon>Eukaryota</taxon>
        <taxon>Fungi</taxon>
        <taxon>Dikarya</taxon>
        <taxon>Ascomycota</taxon>
        <taxon>Pezizomycotina</taxon>
        <taxon>Dothideomycetes</taxon>
        <taxon>Dothideomycetidae</taxon>
        <taxon>Mycosphaerellales</taxon>
        <taxon>Extremaceae</taxon>
        <taxon>Saxophila</taxon>
    </lineage>
</organism>
<dbReference type="InterPro" id="IPR031728">
    <property type="entry name" value="GlcAase_C"/>
</dbReference>
<dbReference type="InterPro" id="IPR013780">
    <property type="entry name" value="Glyco_hydro_b"/>
</dbReference>
<protein>
    <recommendedName>
        <fullName evidence="1">Beta-glucuronidase C-terminal domain-containing protein</fullName>
    </recommendedName>
</protein>
<dbReference type="InterPro" id="IPR052974">
    <property type="entry name" value="GH79_Enzymes"/>
</dbReference>
<dbReference type="PANTHER" id="PTHR36183:SF2">
    <property type="entry name" value="BETA-GLUCURONIDASE C-TERMINAL DOMAIN-CONTAINING PROTEIN"/>
    <property type="match status" value="1"/>
</dbReference>
<dbReference type="PANTHER" id="PTHR36183">
    <property type="entry name" value="BETA-GLUCURONIDASE"/>
    <property type="match status" value="1"/>
</dbReference>